<organism evidence="1 2">
    <name type="scientific">Pluteus cervinus</name>
    <dbReference type="NCBI Taxonomy" id="181527"/>
    <lineage>
        <taxon>Eukaryota</taxon>
        <taxon>Fungi</taxon>
        <taxon>Dikarya</taxon>
        <taxon>Basidiomycota</taxon>
        <taxon>Agaricomycotina</taxon>
        <taxon>Agaricomycetes</taxon>
        <taxon>Agaricomycetidae</taxon>
        <taxon>Agaricales</taxon>
        <taxon>Pluteineae</taxon>
        <taxon>Pluteaceae</taxon>
        <taxon>Pluteus</taxon>
    </lineage>
</organism>
<evidence type="ECO:0000313" key="2">
    <source>
        <dbReference type="Proteomes" id="UP000308600"/>
    </source>
</evidence>
<name>A0ACD3AK01_9AGAR</name>
<evidence type="ECO:0000313" key="1">
    <source>
        <dbReference type="EMBL" id="TFK66051.1"/>
    </source>
</evidence>
<keyword evidence="2" id="KW-1185">Reference proteome</keyword>
<dbReference type="EMBL" id="ML208417">
    <property type="protein sequence ID" value="TFK66051.1"/>
    <property type="molecule type" value="Genomic_DNA"/>
</dbReference>
<gene>
    <name evidence="1" type="ORF">BDN72DRAFT_772540</name>
</gene>
<proteinExistence type="predicted"/>
<protein>
    <submittedName>
        <fullName evidence="1">N2227-domain-containing protein</fullName>
    </submittedName>
</protein>
<accession>A0ACD3AK01</accession>
<reference evidence="1 2" key="1">
    <citation type="journal article" date="2019" name="Nat. Ecol. Evol.">
        <title>Megaphylogeny resolves global patterns of mushroom evolution.</title>
        <authorList>
            <person name="Varga T."/>
            <person name="Krizsan K."/>
            <person name="Foldi C."/>
            <person name="Dima B."/>
            <person name="Sanchez-Garcia M."/>
            <person name="Sanchez-Ramirez S."/>
            <person name="Szollosi G.J."/>
            <person name="Szarkandi J.G."/>
            <person name="Papp V."/>
            <person name="Albert L."/>
            <person name="Andreopoulos W."/>
            <person name="Angelini C."/>
            <person name="Antonin V."/>
            <person name="Barry K.W."/>
            <person name="Bougher N.L."/>
            <person name="Buchanan P."/>
            <person name="Buyck B."/>
            <person name="Bense V."/>
            <person name="Catcheside P."/>
            <person name="Chovatia M."/>
            <person name="Cooper J."/>
            <person name="Damon W."/>
            <person name="Desjardin D."/>
            <person name="Finy P."/>
            <person name="Geml J."/>
            <person name="Haridas S."/>
            <person name="Hughes K."/>
            <person name="Justo A."/>
            <person name="Karasinski D."/>
            <person name="Kautmanova I."/>
            <person name="Kiss B."/>
            <person name="Kocsube S."/>
            <person name="Kotiranta H."/>
            <person name="LaButti K.M."/>
            <person name="Lechner B.E."/>
            <person name="Liimatainen K."/>
            <person name="Lipzen A."/>
            <person name="Lukacs Z."/>
            <person name="Mihaltcheva S."/>
            <person name="Morgado L.N."/>
            <person name="Niskanen T."/>
            <person name="Noordeloos M.E."/>
            <person name="Ohm R.A."/>
            <person name="Ortiz-Santana B."/>
            <person name="Ovrebo C."/>
            <person name="Racz N."/>
            <person name="Riley R."/>
            <person name="Savchenko A."/>
            <person name="Shiryaev A."/>
            <person name="Soop K."/>
            <person name="Spirin V."/>
            <person name="Szebenyi C."/>
            <person name="Tomsovsky M."/>
            <person name="Tulloss R.E."/>
            <person name="Uehling J."/>
            <person name="Grigoriev I.V."/>
            <person name="Vagvolgyi C."/>
            <person name="Papp T."/>
            <person name="Martin F.M."/>
            <person name="Miettinen O."/>
            <person name="Hibbett D.S."/>
            <person name="Nagy L.G."/>
        </authorList>
    </citation>
    <scope>NUCLEOTIDE SEQUENCE [LARGE SCALE GENOMIC DNA]</scope>
    <source>
        <strain evidence="1 2">NL-1719</strain>
    </source>
</reference>
<sequence>MASSSPPSNSIKTIPTSDIALACLFPLFVLFLIVKLAGPFSWTELRQLFSLRAITSSTTGLTKNEGPFSLKRAYYSYHQYRRMALTELSGMRRSYSGVGRKSKRIGHVIGYPEKLKRLEVATDLNSVVTEQIAEVAISEFGLDVGELESGMSGMRPRVGDMGELGRVRESLKHFVRDWSEAGKVERVKIFTPILDALKQVVPLEEERKGKKVLVPGSGLGRLAWEISQLGFDTTANELSFFMNLAFRFLLSPNTTTITGQHSIRPFAHWFSHQRSNVYTFRSIAFPDVVPRLGPTFRLIEDDFLALRPSATDSSKNTTFWSNTDRQGEEGSYDFIVTLFFIDTSLDVLTTLEQIHTLLRPGGIWINLGPLLWTAGGQAKVELSLEEVLQAAEETGFIISGRGGDDVDDVMKPRTVECEYTSDSEAMMRWTYKAEFWVAHRSKL</sequence>
<dbReference type="Proteomes" id="UP000308600">
    <property type="component" value="Unassembled WGS sequence"/>
</dbReference>